<dbReference type="PANTHER" id="PTHR30386:SF28">
    <property type="entry name" value="EXPORTED PROTEIN"/>
    <property type="match status" value="1"/>
</dbReference>
<dbReference type="Gene3D" id="1.10.287.470">
    <property type="entry name" value="Helix hairpin bin"/>
    <property type="match status" value="1"/>
</dbReference>
<evidence type="ECO:0000313" key="6">
    <source>
        <dbReference type="Proteomes" id="UP000279457"/>
    </source>
</evidence>
<evidence type="ECO:0000256" key="3">
    <source>
        <dbReference type="SAM" id="Phobius"/>
    </source>
</evidence>
<evidence type="ECO:0000256" key="2">
    <source>
        <dbReference type="SAM" id="MobiDB-lite"/>
    </source>
</evidence>
<feature type="domain" description="AprE-like beta-barrel" evidence="4">
    <location>
        <begin position="306"/>
        <end position="401"/>
    </location>
</feature>
<keyword evidence="3" id="KW-1133">Transmembrane helix</keyword>
<feature type="coiled-coil region" evidence="1">
    <location>
        <begin position="197"/>
        <end position="231"/>
    </location>
</feature>
<organism evidence="5 6">
    <name type="scientific">Erwinia psidii</name>
    <dbReference type="NCBI Taxonomy" id="69224"/>
    <lineage>
        <taxon>Bacteria</taxon>
        <taxon>Pseudomonadati</taxon>
        <taxon>Pseudomonadota</taxon>
        <taxon>Gammaproteobacteria</taxon>
        <taxon>Enterobacterales</taxon>
        <taxon>Erwiniaceae</taxon>
        <taxon>Erwinia</taxon>
    </lineage>
</organism>
<dbReference type="Pfam" id="PF26002">
    <property type="entry name" value="Beta-barrel_AprE"/>
    <property type="match status" value="1"/>
</dbReference>
<protein>
    <submittedName>
        <fullName evidence="5">HlyD family efflux transporter periplasmic adaptor subunit</fullName>
    </submittedName>
</protein>
<sequence>MIKRMSNKLFRDEALEANRSKAIGKVALYCPPWRWVNILLVVLVTTIVMIFCVFGSYTKRETARGSLRPVEGMMNIMAVNNGTVTDINMAEGQPVKKGEILATISSEIATQLGLTRVMIAQQLDQQLAGLESERKNLEILNQETIRGLEEKKVLLRQQVDQLKRMKTQRTLQIDLARGQVQKLQLMREKGFASTTQVEQQQSTLLDAEARLLEVERQRVDVQQQLTQTEQQLREQPVNFQSKKNETERQLASIRQSRVENESRRSVRLEAPDDAIVGSVLVKPGQIVSAGQSVASLLPKNAELQARIMLSSRAIGFIKPGQRVVLRYEAYPSQKFGPQFGTVADVSRVSLSPQEVSHLTGDMQVQESFYQVYVKLDRQFVSAYGKDEKLQPGGALEADFITDKRRIYEWVLEPLYALGRQTSL</sequence>
<keyword evidence="6" id="KW-1185">Reference proteome</keyword>
<keyword evidence="1" id="KW-0175">Coiled coil</keyword>
<dbReference type="AlphaFoldDB" id="A0A3N6UUT3"/>
<feature type="coiled-coil region" evidence="1">
    <location>
        <begin position="120"/>
        <end position="168"/>
    </location>
</feature>
<name>A0A3N6UUT3_9GAMM</name>
<keyword evidence="3" id="KW-0472">Membrane</keyword>
<reference evidence="5 6" key="1">
    <citation type="submission" date="2018-10" db="EMBL/GenBank/DDBJ databases">
        <title>Draft genome sequence for the type isolate of Erwinia psidii, agent causal of bacterial blight in guava (Psidium guajava) and wilt and die-back of Eucalyptus spp.</title>
        <authorList>
            <person name="Hermenegildo P.S."/>
            <person name="Santos S.A."/>
            <person name="Guimaraes L.M.S."/>
            <person name="Vidigal P.M.P."/>
            <person name="Pereira I.C."/>
            <person name="Badel J.L."/>
            <person name="Alfenas-Zerbini P."/>
            <person name="Ferreira M.A.S.V."/>
            <person name="Alfenas A.C."/>
        </authorList>
    </citation>
    <scope>NUCLEOTIDE SEQUENCE [LARGE SCALE GENOMIC DNA]</scope>
    <source>
        <strain evidence="5 6">IBSBF 435</strain>
    </source>
</reference>
<evidence type="ECO:0000313" key="5">
    <source>
        <dbReference type="EMBL" id="RQM36605.1"/>
    </source>
</evidence>
<dbReference type="PRINTS" id="PR01490">
    <property type="entry name" value="RTXTOXIND"/>
</dbReference>
<comment type="caution">
    <text evidence="5">The sequence shown here is derived from an EMBL/GenBank/DDBJ whole genome shotgun (WGS) entry which is preliminary data.</text>
</comment>
<proteinExistence type="predicted"/>
<dbReference type="InterPro" id="IPR058982">
    <property type="entry name" value="Beta-barrel_AprE"/>
</dbReference>
<feature type="transmembrane region" description="Helical" evidence="3">
    <location>
        <begin position="35"/>
        <end position="58"/>
    </location>
</feature>
<dbReference type="InterPro" id="IPR050739">
    <property type="entry name" value="MFP"/>
</dbReference>
<accession>A0A3N6UUT3</accession>
<evidence type="ECO:0000259" key="4">
    <source>
        <dbReference type="Pfam" id="PF26002"/>
    </source>
</evidence>
<dbReference type="PANTHER" id="PTHR30386">
    <property type="entry name" value="MEMBRANE FUSION SUBUNIT OF EMRAB-TOLC MULTIDRUG EFFLUX PUMP"/>
    <property type="match status" value="1"/>
</dbReference>
<dbReference type="EMBL" id="RHHM01000019">
    <property type="protein sequence ID" value="RQM36605.1"/>
    <property type="molecule type" value="Genomic_DNA"/>
</dbReference>
<dbReference type="Gene3D" id="2.40.50.100">
    <property type="match status" value="1"/>
</dbReference>
<evidence type="ECO:0000256" key="1">
    <source>
        <dbReference type="SAM" id="Coils"/>
    </source>
</evidence>
<gene>
    <name evidence="5" type="ORF">EB241_19465</name>
</gene>
<keyword evidence="3" id="KW-0812">Transmembrane</keyword>
<dbReference type="OrthoDB" id="9775513at2"/>
<dbReference type="Gene3D" id="2.40.30.170">
    <property type="match status" value="1"/>
</dbReference>
<dbReference type="Proteomes" id="UP000279457">
    <property type="component" value="Unassembled WGS sequence"/>
</dbReference>
<feature type="region of interest" description="Disordered" evidence="2">
    <location>
        <begin position="232"/>
        <end position="256"/>
    </location>
</feature>